<keyword evidence="3" id="KW-1185">Reference proteome</keyword>
<gene>
    <name evidence="2" type="ORF">GMARGA_LOCUS30609</name>
</gene>
<sequence length="41" mass="4636">MSQKYEAKARQPKIPEAPIFEPGNGDRIYEALVSESDNENI</sequence>
<feature type="region of interest" description="Disordered" evidence="1">
    <location>
        <begin position="1"/>
        <end position="24"/>
    </location>
</feature>
<evidence type="ECO:0000313" key="2">
    <source>
        <dbReference type="EMBL" id="CAG8831254.1"/>
    </source>
</evidence>
<name>A0ABN7WG52_GIGMA</name>
<evidence type="ECO:0000313" key="3">
    <source>
        <dbReference type="Proteomes" id="UP000789901"/>
    </source>
</evidence>
<evidence type="ECO:0000256" key="1">
    <source>
        <dbReference type="SAM" id="MobiDB-lite"/>
    </source>
</evidence>
<organism evidence="2 3">
    <name type="scientific">Gigaspora margarita</name>
    <dbReference type="NCBI Taxonomy" id="4874"/>
    <lineage>
        <taxon>Eukaryota</taxon>
        <taxon>Fungi</taxon>
        <taxon>Fungi incertae sedis</taxon>
        <taxon>Mucoromycota</taxon>
        <taxon>Glomeromycotina</taxon>
        <taxon>Glomeromycetes</taxon>
        <taxon>Diversisporales</taxon>
        <taxon>Gigasporaceae</taxon>
        <taxon>Gigaspora</taxon>
    </lineage>
</organism>
<protein>
    <submittedName>
        <fullName evidence="2">16184_t:CDS:1</fullName>
    </submittedName>
</protein>
<dbReference type="Proteomes" id="UP000789901">
    <property type="component" value="Unassembled WGS sequence"/>
</dbReference>
<comment type="caution">
    <text evidence="2">The sequence shown here is derived from an EMBL/GenBank/DDBJ whole genome shotgun (WGS) entry which is preliminary data.</text>
</comment>
<reference evidence="2 3" key="1">
    <citation type="submission" date="2021-06" db="EMBL/GenBank/DDBJ databases">
        <authorList>
            <person name="Kallberg Y."/>
            <person name="Tangrot J."/>
            <person name="Rosling A."/>
        </authorList>
    </citation>
    <scope>NUCLEOTIDE SEQUENCE [LARGE SCALE GENOMIC DNA]</scope>
    <source>
        <strain evidence="2 3">120-4 pot B 10/14</strain>
    </source>
</reference>
<accession>A0ABN7WG52</accession>
<dbReference type="EMBL" id="CAJVQB010043551">
    <property type="protein sequence ID" value="CAG8831254.1"/>
    <property type="molecule type" value="Genomic_DNA"/>
</dbReference>
<proteinExistence type="predicted"/>
<feature type="non-terminal residue" evidence="2">
    <location>
        <position position="41"/>
    </location>
</feature>